<feature type="transmembrane region" description="Helical" evidence="7">
    <location>
        <begin position="44"/>
        <end position="66"/>
    </location>
</feature>
<dbReference type="InterPro" id="IPR007816">
    <property type="entry name" value="ResB-like_domain"/>
</dbReference>
<proteinExistence type="predicted"/>
<dbReference type="InterPro" id="IPR023494">
    <property type="entry name" value="Cyt_c_bgen_Ccs1/CcsB/ResB"/>
</dbReference>
<sequence length="564" mass="61616">MSRPSDHIDAGSEGFEPSIRAPKQQPAGTRRGPGARAVTVLRNLWTWLTSMRTAIILLLLLAIAAVPGSLVPQRSSDPNGVTQYFTNHPDTAPTLDQWGMFDVYSSWWFSAIYLLLFVSLVGCILPRTAHHFRALRSKPPRTPARLQRLDAYATLKLDARWVGREGEIVAAAQRLLKSRRYRTMLYETQARGKRAGTLSVSAERGYLRETGNLIFHVGMLGVIISVGVLSGFNWHGQRVLVEGQSYVNGLVSYSSFTPGRFFTPGQIPGFSIKLDDLQVTYEDENQNAIGIPTDYTANVTVQHPGQEAYQDVIKVNDPLRMDGTDTYLLANGYAPTVTVRDADGNEVFHDSVVFIPQDSFLTSTGVVKIPDGLAEQVGMVGFFYPTATQLESGAYTSTNQDLLDPMLSLNVYVGDLGLDDGIPTSVYRLDTENLTQIAGGDHGEAMQLRPGETIELPNGLGTITLDAEVPRYASFDVHRDYTRVPVAVFVFLSIAGLISSLLVPRRRTWVKVQGAGDGVLVEFAGLARGEDPQLARAVNELVDACTRELVSLKHPAAASSSGES</sequence>
<feature type="transmembrane region" description="Helical" evidence="7">
    <location>
        <begin position="107"/>
        <end position="126"/>
    </location>
</feature>
<comment type="subcellular location">
    <subcellularLocation>
        <location evidence="1">Membrane</location>
        <topology evidence="1">Multi-pass membrane protein</topology>
    </subcellularLocation>
</comment>
<evidence type="ECO:0000256" key="1">
    <source>
        <dbReference type="ARBA" id="ARBA00004141"/>
    </source>
</evidence>
<evidence type="ECO:0000259" key="8">
    <source>
        <dbReference type="Pfam" id="PF05140"/>
    </source>
</evidence>
<organism evidence="9">
    <name type="scientific">Gulosibacter sediminis</name>
    <dbReference type="NCBI Taxonomy" id="1729695"/>
    <lineage>
        <taxon>Bacteria</taxon>
        <taxon>Bacillati</taxon>
        <taxon>Actinomycetota</taxon>
        <taxon>Actinomycetes</taxon>
        <taxon>Micrococcales</taxon>
        <taxon>Microbacteriaceae</taxon>
        <taxon>Gulosibacter</taxon>
    </lineage>
</organism>
<dbReference type="EMBL" id="CP097160">
    <property type="protein sequence ID" value="UQN14604.1"/>
    <property type="molecule type" value="Genomic_DNA"/>
</dbReference>
<keyword evidence="5 7" id="KW-0472">Membrane</keyword>
<feature type="transmembrane region" description="Helical" evidence="7">
    <location>
        <begin position="484"/>
        <end position="503"/>
    </location>
</feature>
<feature type="domain" description="ResB-like" evidence="8">
    <location>
        <begin position="51"/>
        <end position="538"/>
    </location>
</feature>
<keyword evidence="4 7" id="KW-1133">Transmembrane helix</keyword>
<feature type="region of interest" description="Disordered" evidence="6">
    <location>
        <begin position="1"/>
        <end position="34"/>
    </location>
</feature>
<evidence type="ECO:0000256" key="4">
    <source>
        <dbReference type="ARBA" id="ARBA00022989"/>
    </source>
</evidence>
<keyword evidence="3" id="KW-0201">Cytochrome c-type biogenesis</keyword>
<feature type="compositionally biased region" description="Basic and acidic residues" evidence="6">
    <location>
        <begin position="1"/>
        <end position="10"/>
    </location>
</feature>
<keyword evidence="2 7" id="KW-0812">Transmembrane</keyword>
<evidence type="ECO:0000256" key="3">
    <source>
        <dbReference type="ARBA" id="ARBA00022748"/>
    </source>
</evidence>
<protein>
    <submittedName>
        <fullName evidence="9">Cytochrome c biogenesis protein ResB</fullName>
    </submittedName>
</protein>
<evidence type="ECO:0000256" key="6">
    <source>
        <dbReference type="SAM" id="MobiDB-lite"/>
    </source>
</evidence>
<feature type="transmembrane region" description="Helical" evidence="7">
    <location>
        <begin position="213"/>
        <end position="234"/>
    </location>
</feature>
<evidence type="ECO:0000256" key="7">
    <source>
        <dbReference type="SAM" id="Phobius"/>
    </source>
</evidence>
<evidence type="ECO:0000256" key="2">
    <source>
        <dbReference type="ARBA" id="ARBA00022692"/>
    </source>
</evidence>
<evidence type="ECO:0000313" key="9">
    <source>
        <dbReference type="EMBL" id="UQN14604.1"/>
    </source>
</evidence>
<dbReference type="Pfam" id="PF05140">
    <property type="entry name" value="ResB"/>
    <property type="match status" value="1"/>
</dbReference>
<reference evidence="9" key="1">
    <citation type="submission" date="2022-05" db="EMBL/GenBank/DDBJ databases">
        <title>Complete genome sequence of toluene-degrading Gulosibacter sediminis strain ACHW.36C.</title>
        <authorList>
            <person name="Wai A.C."/>
            <person name="Lai G.K."/>
            <person name="Griffin S.D."/>
            <person name="Leung F.C."/>
        </authorList>
    </citation>
    <scope>NUCLEOTIDE SEQUENCE [LARGE SCALE GENOMIC DNA]</scope>
    <source>
        <strain evidence="9">ACHW.36C</strain>
    </source>
</reference>
<evidence type="ECO:0000256" key="5">
    <source>
        <dbReference type="ARBA" id="ARBA00023136"/>
    </source>
</evidence>
<accession>A0ABY4MW46</accession>
<dbReference type="PANTHER" id="PTHR31566:SF0">
    <property type="entry name" value="CYTOCHROME C BIOGENESIS PROTEIN CCS1, CHLOROPLASTIC"/>
    <property type="match status" value="1"/>
</dbReference>
<gene>
    <name evidence="9" type="ORF">M3M28_11225</name>
</gene>
<name>A0ABY4MW46_9MICO</name>
<dbReference type="PANTHER" id="PTHR31566">
    <property type="entry name" value="CYTOCHROME C BIOGENESIS PROTEIN CCS1, CHLOROPLASTIC"/>
    <property type="match status" value="1"/>
</dbReference>